<reference evidence="3" key="1">
    <citation type="journal article" date="2015" name="Proc. Natl. Acad. Sci. U.S.A.">
        <title>Genome sequencing of adzuki bean (Vigna angularis) provides insight into high starch and low fat accumulation and domestication.</title>
        <authorList>
            <person name="Yang K."/>
            <person name="Tian Z."/>
            <person name="Chen C."/>
            <person name="Luo L."/>
            <person name="Zhao B."/>
            <person name="Wang Z."/>
            <person name="Yu L."/>
            <person name="Li Y."/>
            <person name="Sun Y."/>
            <person name="Li W."/>
            <person name="Chen Y."/>
            <person name="Li Y."/>
            <person name="Zhang Y."/>
            <person name="Ai D."/>
            <person name="Zhao J."/>
            <person name="Shang C."/>
            <person name="Ma Y."/>
            <person name="Wu B."/>
            <person name="Wang M."/>
            <person name="Gao L."/>
            <person name="Sun D."/>
            <person name="Zhang P."/>
            <person name="Guo F."/>
            <person name="Wang W."/>
            <person name="Li Y."/>
            <person name="Wang J."/>
            <person name="Varshney R.K."/>
            <person name="Wang J."/>
            <person name="Ling H.Q."/>
            <person name="Wan P."/>
        </authorList>
    </citation>
    <scope>NUCLEOTIDE SEQUENCE</scope>
    <source>
        <strain evidence="3">cv. Jingnong 6</strain>
    </source>
</reference>
<evidence type="ECO:0000313" key="3">
    <source>
        <dbReference type="Proteomes" id="UP000053144"/>
    </source>
</evidence>
<dbReference type="AlphaFoldDB" id="A0A0L9U4R4"/>
<evidence type="ECO:0000256" key="1">
    <source>
        <dbReference type="SAM" id="MobiDB-lite"/>
    </source>
</evidence>
<organism evidence="2 3">
    <name type="scientific">Phaseolus angularis</name>
    <name type="common">Azuki bean</name>
    <name type="synonym">Vigna angularis</name>
    <dbReference type="NCBI Taxonomy" id="3914"/>
    <lineage>
        <taxon>Eukaryota</taxon>
        <taxon>Viridiplantae</taxon>
        <taxon>Streptophyta</taxon>
        <taxon>Embryophyta</taxon>
        <taxon>Tracheophyta</taxon>
        <taxon>Spermatophyta</taxon>
        <taxon>Magnoliopsida</taxon>
        <taxon>eudicotyledons</taxon>
        <taxon>Gunneridae</taxon>
        <taxon>Pentapetalae</taxon>
        <taxon>rosids</taxon>
        <taxon>fabids</taxon>
        <taxon>Fabales</taxon>
        <taxon>Fabaceae</taxon>
        <taxon>Papilionoideae</taxon>
        <taxon>50 kb inversion clade</taxon>
        <taxon>NPAAA clade</taxon>
        <taxon>indigoferoid/millettioid clade</taxon>
        <taxon>Phaseoleae</taxon>
        <taxon>Vigna</taxon>
    </lineage>
</organism>
<gene>
    <name evidence="2" type="ORF">LR48_Vigan03g077100</name>
</gene>
<dbReference type="Proteomes" id="UP000053144">
    <property type="component" value="Chromosome 3"/>
</dbReference>
<feature type="region of interest" description="Disordered" evidence="1">
    <location>
        <begin position="63"/>
        <end position="197"/>
    </location>
</feature>
<protein>
    <submittedName>
        <fullName evidence="2">Uncharacterized protein</fullName>
    </submittedName>
</protein>
<name>A0A0L9U4R4_PHAAN</name>
<proteinExistence type="predicted"/>
<evidence type="ECO:0000313" key="2">
    <source>
        <dbReference type="EMBL" id="KOM37389.1"/>
    </source>
</evidence>
<dbReference type="Gramene" id="KOM37389">
    <property type="protein sequence ID" value="KOM37389"/>
    <property type="gene ID" value="LR48_Vigan03g077100"/>
</dbReference>
<dbReference type="EMBL" id="CM003373">
    <property type="protein sequence ID" value="KOM37389.1"/>
    <property type="molecule type" value="Genomic_DNA"/>
</dbReference>
<sequence>MSLIVNRSAKSQTINSDLGGMLLWVSTKLGPRQSYVTMGLDKADAVGLDKAPARPRQAFHAVDLDKASARPRQAFRSASTKLPLGLDKPSTRSTSTKLPLDLDKPSARPRQSSRGQPRQTFHSASTKPSARPRQVFRSASTKFTRSTSTNLPLGLDKAFRSASTSQSRQVHPITPDTGSRKRSRRRRREEHASTAGRGVFRDCSGRCPLFQFGRNTKESPMSQNVSELLGSEQEEKGNEVSHYGMSWKETPPTVTFGRPRRCAAALVWSHGALVNEEEAPKPLLRFYAVGKENPKRFLIWDRKWAFGTNIHQHYLTNSLLHPYPRGLGPHIPWFFFYLAFLF</sequence>
<feature type="compositionally biased region" description="Low complexity" evidence="1">
    <location>
        <begin position="108"/>
        <end position="119"/>
    </location>
</feature>
<feature type="compositionally biased region" description="Polar residues" evidence="1">
    <location>
        <begin position="137"/>
        <end position="151"/>
    </location>
</feature>
<accession>A0A0L9U4R4</accession>